<reference evidence="2" key="1">
    <citation type="journal article" date="2020" name="mSystems">
        <title>Genome- and Community-Level Interaction Insights into Carbon Utilization and Element Cycling Functions of Hydrothermarchaeota in Hydrothermal Sediment.</title>
        <authorList>
            <person name="Zhou Z."/>
            <person name="Liu Y."/>
            <person name="Xu W."/>
            <person name="Pan J."/>
            <person name="Luo Z.H."/>
            <person name="Li M."/>
        </authorList>
    </citation>
    <scope>NUCLEOTIDE SEQUENCE [LARGE SCALE GENOMIC DNA]</scope>
    <source>
        <strain evidence="2">SpSt-116</strain>
    </source>
</reference>
<protein>
    <recommendedName>
        <fullName evidence="3">Amino acid permease</fullName>
    </recommendedName>
</protein>
<feature type="transmembrane region" description="Helical" evidence="1">
    <location>
        <begin position="13"/>
        <end position="33"/>
    </location>
</feature>
<keyword evidence="1" id="KW-0472">Membrane</keyword>
<feature type="transmembrane region" description="Helical" evidence="1">
    <location>
        <begin position="45"/>
        <end position="63"/>
    </location>
</feature>
<dbReference type="AlphaFoldDB" id="A0A7C1CBZ6"/>
<keyword evidence="1" id="KW-0812">Transmembrane</keyword>
<gene>
    <name evidence="2" type="ORF">ENN26_01005</name>
</gene>
<proteinExistence type="predicted"/>
<evidence type="ECO:0000256" key="1">
    <source>
        <dbReference type="SAM" id="Phobius"/>
    </source>
</evidence>
<comment type="caution">
    <text evidence="2">The sequence shown here is derived from an EMBL/GenBank/DDBJ whole genome shotgun (WGS) entry which is preliminary data.</text>
</comment>
<dbReference type="EMBL" id="DSAY01000019">
    <property type="protein sequence ID" value="HDP14342.1"/>
    <property type="molecule type" value="Genomic_DNA"/>
</dbReference>
<evidence type="ECO:0008006" key="3">
    <source>
        <dbReference type="Google" id="ProtNLM"/>
    </source>
</evidence>
<sequence length="91" mass="10223">MNGFSTSLHLLELIASIYNFDAIATYIYASISLVKLSANKQEKLLGILVTVACIFMLTLLALLHLEGRILALLWFLVGLTIYFLKDRPVHK</sequence>
<organism evidence="2">
    <name type="scientific">Thermofilum adornatum</name>
    <dbReference type="NCBI Taxonomy" id="1365176"/>
    <lineage>
        <taxon>Archaea</taxon>
        <taxon>Thermoproteota</taxon>
        <taxon>Thermoprotei</taxon>
        <taxon>Thermofilales</taxon>
        <taxon>Thermofilaceae</taxon>
        <taxon>Thermofilum</taxon>
    </lineage>
</organism>
<name>A0A7C1CBZ6_9CREN</name>
<feature type="transmembrane region" description="Helical" evidence="1">
    <location>
        <begin position="69"/>
        <end position="85"/>
    </location>
</feature>
<evidence type="ECO:0000313" key="2">
    <source>
        <dbReference type="EMBL" id="HDP14342.1"/>
    </source>
</evidence>
<accession>A0A7C1CBZ6</accession>
<keyword evidence="1" id="KW-1133">Transmembrane helix</keyword>